<evidence type="ECO:0000256" key="6">
    <source>
        <dbReference type="ARBA" id="ARBA00023136"/>
    </source>
</evidence>
<keyword evidence="4" id="KW-0560">Oxidoreductase</keyword>
<reference evidence="9 10" key="1">
    <citation type="submission" date="2016-07" db="EMBL/GenBank/DDBJ databases">
        <title>Genome analysis of Flavihumibacter stibioxidans YS-17.</title>
        <authorList>
            <person name="Shi K."/>
            <person name="Han Y."/>
            <person name="Wang G."/>
        </authorList>
    </citation>
    <scope>NUCLEOTIDE SEQUENCE [LARGE SCALE GENOMIC DNA]</scope>
    <source>
        <strain evidence="9 10">YS-17</strain>
    </source>
</reference>
<proteinExistence type="predicted"/>
<feature type="transmembrane region" description="Helical" evidence="7">
    <location>
        <begin position="146"/>
        <end position="167"/>
    </location>
</feature>
<sequence length="284" mass="33273">MESIKHFIAANGHQVQLWVFILLFIFIWNVENLAGVLFNYKKWKHAFSNAPFIVTSIPGQLLLGLAFIKTIEWTTQHQFGILYLLPKNTNPVWVFIASFILLDLGEYGYHVVMHKVKRLWMFHAVHHSDNVVDVSTTLREHPGENIVRMSFTLLWVFITGTAFWMLMLRQIIQAITTLFAHMNYRFSDSADKLISLLFITPNLHQVHHHYKQPYTDCNYGDVLSIWDRMFGTLKRLPAEQLVFGVDTYMDKNETRNFYSLVKLPFGKYRKIKADEENTTSTILK</sequence>
<evidence type="ECO:0000256" key="5">
    <source>
        <dbReference type="ARBA" id="ARBA00023098"/>
    </source>
</evidence>
<dbReference type="RefSeq" id="WP_187254996.1">
    <property type="nucleotide sequence ID" value="NZ_JBHULF010000006.1"/>
</dbReference>
<dbReference type="PANTHER" id="PTHR21624:SF1">
    <property type="entry name" value="ALKYLGLYCEROL MONOOXYGENASE"/>
    <property type="match status" value="1"/>
</dbReference>
<dbReference type="PANTHER" id="PTHR21624">
    <property type="entry name" value="STEROL DESATURASE-RELATED PROTEIN"/>
    <property type="match status" value="1"/>
</dbReference>
<gene>
    <name evidence="9" type="ORF">BC349_01560</name>
</gene>
<comment type="caution">
    <text evidence="9">The sequence shown here is derived from an EMBL/GenBank/DDBJ whole genome shotgun (WGS) entry which is preliminary data.</text>
</comment>
<feature type="transmembrane region" description="Helical" evidence="7">
    <location>
        <begin position="15"/>
        <end position="38"/>
    </location>
</feature>
<evidence type="ECO:0000256" key="2">
    <source>
        <dbReference type="ARBA" id="ARBA00022692"/>
    </source>
</evidence>
<keyword evidence="10" id="KW-1185">Reference proteome</keyword>
<evidence type="ECO:0000256" key="1">
    <source>
        <dbReference type="ARBA" id="ARBA00004127"/>
    </source>
</evidence>
<feature type="transmembrane region" description="Helical" evidence="7">
    <location>
        <begin position="91"/>
        <end position="112"/>
    </location>
</feature>
<keyword evidence="6 7" id="KW-0472">Membrane</keyword>
<dbReference type="InterPro" id="IPR051689">
    <property type="entry name" value="Sterol_desaturase/TMEM195"/>
</dbReference>
<accession>A0ABR7M528</accession>
<evidence type="ECO:0000313" key="9">
    <source>
        <dbReference type="EMBL" id="MBC6489639.1"/>
    </source>
</evidence>
<evidence type="ECO:0000313" key="10">
    <source>
        <dbReference type="Proteomes" id="UP000765802"/>
    </source>
</evidence>
<keyword evidence="2 7" id="KW-0812">Transmembrane</keyword>
<organism evidence="9 10">
    <name type="scientific">Flavihumibacter stibioxidans</name>
    <dbReference type="NCBI Taxonomy" id="1834163"/>
    <lineage>
        <taxon>Bacteria</taxon>
        <taxon>Pseudomonadati</taxon>
        <taxon>Bacteroidota</taxon>
        <taxon>Chitinophagia</taxon>
        <taxon>Chitinophagales</taxon>
        <taxon>Chitinophagaceae</taxon>
        <taxon>Flavihumibacter</taxon>
    </lineage>
</organism>
<evidence type="ECO:0000256" key="7">
    <source>
        <dbReference type="SAM" id="Phobius"/>
    </source>
</evidence>
<feature type="domain" description="Fatty acid hydroxylase" evidence="8">
    <location>
        <begin position="96"/>
        <end position="232"/>
    </location>
</feature>
<evidence type="ECO:0000256" key="4">
    <source>
        <dbReference type="ARBA" id="ARBA00023002"/>
    </source>
</evidence>
<dbReference type="EMBL" id="MBUA01000001">
    <property type="protein sequence ID" value="MBC6489639.1"/>
    <property type="molecule type" value="Genomic_DNA"/>
</dbReference>
<protein>
    <recommendedName>
        <fullName evidence="8">Fatty acid hydroxylase domain-containing protein</fullName>
    </recommendedName>
</protein>
<comment type="subcellular location">
    <subcellularLocation>
        <location evidence="1">Endomembrane system</location>
        <topology evidence="1">Multi-pass membrane protein</topology>
    </subcellularLocation>
</comment>
<dbReference type="Proteomes" id="UP000765802">
    <property type="component" value="Unassembled WGS sequence"/>
</dbReference>
<dbReference type="Pfam" id="PF04116">
    <property type="entry name" value="FA_hydroxylase"/>
    <property type="match status" value="1"/>
</dbReference>
<keyword evidence="3 7" id="KW-1133">Transmembrane helix</keyword>
<name>A0ABR7M528_9BACT</name>
<keyword evidence="5" id="KW-0443">Lipid metabolism</keyword>
<evidence type="ECO:0000256" key="3">
    <source>
        <dbReference type="ARBA" id="ARBA00022989"/>
    </source>
</evidence>
<feature type="transmembrane region" description="Helical" evidence="7">
    <location>
        <begin position="50"/>
        <end position="71"/>
    </location>
</feature>
<dbReference type="InterPro" id="IPR006694">
    <property type="entry name" value="Fatty_acid_hydroxylase"/>
</dbReference>
<evidence type="ECO:0000259" key="8">
    <source>
        <dbReference type="Pfam" id="PF04116"/>
    </source>
</evidence>